<dbReference type="Proteomes" id="UP000182762">
    <property type="component" value="Unassembled WGS sequence"/>
</dbReference>
<keyword evidence="10" id="KW-0378">Hydrolase</keyword>
<evidence type="ECO:0000256" key="5">
    <source>
        <dbReference type="SAM" id="Phobius"/>
    </source>
</evidence>
<dbReference type="SUPFAM" id="SSF52096">
    <property type="entry name" value="ClpP/crotonase"/>
    <property type="match status" value="1"/>
</dbReference>
<accession>A0A1I5WH50</accession>
<evidence type="ECO:0000256" key="1">
    <source>
        <dbReference type="ARBA" id="ARBA00004141"/>
    </source>
</evidence>
<dbReference type="Gene3D" id="2.40.50.140">
    <property type="entry name" value="Nucleic acid-binding proteins"/>
    <property type="match status" value="1"/>
</dbReference>
<dbReference type="InterPro" id="IPR056738">
    <property type="entry name" value="NfeD1b_N"/>
</dbReference>
<comment type="subcellular location">
    <subcellularLocation>
        <location evidence="1">Membrane</location>
        <topology evidence="1">Multi-pass membrane protein</topology>
    </subcellularLocation>
</comment>
<dbReference type="InterPro" id="IPR056739">
    <property type="entry name" value="NfeD_membrane"/>
</dbReference>
<organism evidence="10 11">
    <name type="scientific">Priestia endophytica DSM 13796</name>
    <dbReference type="NCBI Taxonomy" id="1121089"/>
    <lineage>
        <taxon>Bacteria</taxon>
        <taxon>Bacillati</taxon>
        <taxon>Bacillota</taxon>
        <taxon>Bacilli</taxon>
        <taxon>Bacillales</taxon>
        <taxon>Bacillaceae</taxon>
        <taxon>Priestia</taxon>
    </lineage>
</organism>
<protein>
    <submittedName>
        <fullName evidence="10">Membrane-bound serine protease (ClpP class)</fullName>
    </submittedName>
</protein>
<keyword evidence="3 5" id="KW-1133">Transmembrane helix</keyword>
<keyword evidence="10" id="KW-0645">Protease</keyword>
<feature type="domain" description="NfeD1b N-terminal" evidence="9">
    <location>
        <begin position="31"/>
        <end position="218"/>
    </location>
</feature>
<evidence type="ECO:0000256" key="2">
    <source>
        <dbReference type="ARBA" id="ARBA00022692"/>
    </source>
</evidence>
<dbReference type="Pfam" id="PF24961">
    <property type="entry name" value="NfeD_membrane"/>
    <property type="match status" value="1"/>
</dbReference>
<dbReference type="InterPro" id="IPR029045">
    <property type="entry name" value="ClpP/crotonase-like_dom_sf"/>
</dbReference>
<name>A0A1I5WH50_9BACI</name>
<feature type="domain" description="NfeD integral membrane" evidence="8">
    <location>
        <begin position="236"/>
        <end position="349"/>
    </location>
</feature>
<proteinExistence type="predicted"/>
<dbReference type="InterPro" id="IPR012340">
    <property type="entry name" value="NA-bd_OB-fold"/>
</dbReference>
<evidence type="ECO:0000256" key="3">
    <source>
        <dbReference type="ARBA" id="ARBA00022989"/>
    </source>
</evidence>
<dbReference type="Pfam" id="PF01957">
    <property type="entry name" value="NfeD"/>
    <property type="match status" value="1"/>
</dbReference>
<dbReference type="InterPro" id="IPR052165">
    <property type="entry name" value="Membrane_assoc_protease"/>
</dbReference>
<feature type="chain" id="PRO_5047474129" evidence="6">
    <location>
        <begin position="26"/>
        <end position="443"/>
    </location>
</feature>
<feature type="transmembrane region" description="Helical" evidence="5">
    <location>
        <begin position="328"/>
        <end position="351"/>
    </location>
</feature>
<dbReference type="GeneID" id="93709324"/>
<dbReference type="GO" id="GO:0006508">
    <property type="term" value="P:proteolysis"/>
    <property type="evidence" value="ECO:0007669"/>
    <property type="project" value="UniProtKB-KW"/>
</dbReference>
<evidence type="ECO:0000259" key="9">
    <source>
        <dbReference type="Pfam" id="PF25145"/>
    </source>
</evidence>
<gene>
    <name evidence="10" type="ORF">SAMN02745910_00553</name>
</gene>
<evidence type="ECO:0000313" key="10">
    <source>
        <dbReference type="EMBL" id="SFQ18746.1"/>
    </source>
</evidence>
<keyword evidence="11" id="KW-1185">Reference proteome</keyword>
<keyword evidence="4 5" id="KW-0472">Membrane</keyword>
<reference evidence="10 11" key="1">
    <citation type="submission" date="2016-10" db="EMBL/GenBank/DDBJ databases">
        <authorList>
            <person name="Varghese N."/>
            <person name="Submissions S."/>
        </authorList>
    </citation>
    <scope>NUCLEOTIDE SEQUENCE [LARGE SCALE GENOMIC DNA]</scope>
    <source>
        <strain evidence="10 11">DSM 13796</strain>
    </source>
</reference>
<evidence type="ECO:0000256" key="4">
    <source>
        <dbReference type="ARBA" id="ARBA00023136"/>
    </source>
</evidence>
<dbReference type="PANTHER" id="PTHR33507">
    <property type="entry name" value="INNER MEMBRANE PROTEIN YBBJ"/>
    <property type="match status" value="1"/>
</dbReference>
<dbReference type="PANTHER" id="PTHR33507:SF3">
    <property type="entry name" value="INNER MEMBRANE PROTEIN YBBJ"/>
    <property type="match status" value="1"/>
</dbReference>
<feature type="transmembrane region" description="Helical" evidence="5">
    <location>
        <begin position="230"/>
        <end position="250"/>
    </location>
</feature>
<dbReference type="Pfam" id="PF25145">
    <property type="entry name" value="NfeD1b_N"/>
    <property type="match status" value="1"/>
</dbReference>
<evidence type="ECO:0000259" key="7">
    <source>
        <dbReference type="Pfam" id="PF01957"/>
    </source>
</evidence>
<comment type="caution">
    <text evidence="10">The sequence shown here is derived from an EMBL/GenBank/DDBJ whole genome shotgun (WGS) entry which is preliminary data.</text>
</comment>
<feature type="signal peptide" evidence="6">
    <location>
        <begin position="1"/>
        <end position="25"/>
    </location>
</feature>
<evidence type="ECO:0000259" key="8">
    <source>
        <dbReference type="Pfam" id="PF24961"/>
    </source>
</evidence>
<feature type="transmembrane region" description="Helical" evidence="5">
    <location>
        <begin position="257"/>
        <end position="274"/>
    </location>
</feature>
<dbReference type="RefSeq" id="WP_061802027.1">
    <property type="nucleotide sequence ID" value="NZ_FOXX01000001.1"/>
</dbReference>
<sequence>MKRKALLFFTIIVSVLSFFSFTSQSQGASKKVYVIPLENEVGKGMYKFLNRGFHEAEKAEADLIVIKMDTPGGAVDSAIDIGKRFSNEKIPIVTFVDNEALSAGAYIALNTDEIYMTKSAVMGAAAPITMDGNTAGKKAQSRWNAAMESAANSYGVDSKYALAMADESVNVSEYGAGEDKLLTLTAKNALEVGYSKGTEENLDSLLEKLGYSDASITAVDESVSEKIARFVTNPIVVPILLSIGSLALIIELFTPTFGLAGFVGILSLLLFFFGHMIAGFAGIETIVLFIIGLVLLFLEVFLPGGIIGIIGLGAIFTSFFMATTSYMLMAISIAIAAIVAIGGAFILMKFFKRRLNGFRKLVLSDSTSTEKGYISSRDRKDLIGQQGITTTPLRPSGTVLLNEEYLDVVTEGGYVGLDIKVKIIKVEGSRIVVRPIKEEIEEE</sequence>
<dbReference type="InterPro" id="IPR002810">
    <property type="entry name" value="NfeD-like_C"/>
</dbReference>
<dbReference type="GO" id="GO:0008233">
    <property type="term" value="F:peptidase activity"/>
    <property type="evidence" value="ECO:0007669"/>
    <property type="project" value="UniProtKB-KW"/>
</dbReference>
<feature type="domain" description="NfeD-like C-terminal" evidence="7">
    <location>
        <begin position="380"/>
        <end position="435"/>
    </location>
</feature>
<dbReference type="CDD" id="cd07021">
    <property type="entry name" value="Clp_protease_NfeD_like"/>
    <property type="match status" value="1"/>
</dbReference>
<dbReference type="Gene3D" id="3.90.226.10">
    <property type="entry name" value="2-enoyl-CoA Hydratase, Chain A, domain 1"/>
    <property type="match status" value="1"/>
</dbReference>
<evidence type="ECO:0000256" key="6">
    <source>
        <dbReference type="SAM" id="SignalP"/>
    </source>
</evidence>
<keyword evidence="6" id="KW-0732">Signal</keyword>
<evidence type="ECO:0000313" key="11">
    <source>
        <dbReference type="Proteomes" id="UP000182762"/>
    </source>
</evidence>
<keyword evidence="2 5" id="KW-0812">Transmembrane</keyword>
<dbReference type="EMBL" id="FOXX01000001">
    <property type="protein sequence ID" value="SFQ18746.1"/>
    <property type="molecule type" value="Genomic_DNA"/>
</dbReference>